<evidence type="ECO:0000313" key="4">
    <source>
        <dbReference type="Proteomes" id="UP000033618"/>
    </source>
</evidence>
<dbReference type="PANTHER" id="PTHR47572">
    <property type="entry name" value="LIPOPROTEIN-RELATED"/>
    <property type="match status" value="1"/>
</dbReference>
<name>A0A0F5JX65_9BURK</name>
<dbReference type="OrthoDB" id="9031811at2"/>
<dbReference type="InterPro" id="IPR011042">
    <property type="entry name" value="6-blade_b-propeller_TolB-like"/>
</dbReference>
<sequence length="342" mass="37226">MTSSFNPLRGWHVDRDAIRMVGHDLRRPECILAEPDGTLWTADARGGVVRIDASGMQTLITQQDEKISSVIDSSTEQLLLGKTLPNGLAFDRDGNILIANFGTDAIELMSRNGTSRTLYDRIDGAPLGKTNFVLSDSRGRIWFTVTTRQVPWTRAINGKTADGYVGLIDENGIRIVADHFVGTNEIRLDANEEWLYVVETNARRISRLRVAEDGSLSHREVYGPPDLGGFPDGCAFDGFGNLWITLILNEKLVALTPDGEVLTLLDDGNAAAFARYESHYANGTTTPELMGACRGTIAPMMASITFGGPDLRTVYLGSLAGSALASFRSPIAGLPLAHWRNT</sequence>
<evidence type="ECO:0000313" key="3">
    <source>
        <dbReference type="EMBL" id="KKB61862.1"/>
    </source>
</evidence>
<accession>A0A0F5JX65</accession>
<organism evidence="3 4">
    <name type="scientific">Robbsia andropogonis</name>
    <dbReference type="NCBI Taxonomy" id="28092"/>
    <lineage>
        <taxon>Bacteria</taxon>
        <taxon>Pseudomonadati</taxon>
        <taxon>Pseudomonadota</taxon>
        <taxon>Betaproteobacteria</taxon>
        <taxon>Burkholderiales</taxon>
        <taxon>Burkholderiaceae</taxon>
        <taxon>Robbsia</taxon>
    </lineage>
</organism>
<reference evidence="3 4" key="1">
    <citation type="submission" date="2015-03" db="EMBL/GenBank/DDBJ databases">
        <title>Draft Genome Sequence of Burkholderia andropogonis type strain ICMP2807, isolated from Sorghum bicolor.</title>
        <authorList>
            <person name="Lopes-Santos L."/>
            <person name="Castro D.B."/>
            <person name="Ottoboni L.M."/>
            <person name="Park D."/>
            <person name="Weirc B.S."/>
            <person name="Destefano S.A."/>
        </authorList>
    </citation>
    <scope>NUCLEOTIDE SEQUENCE [LARGE SCALE GENOMIC DNA]</scope>
    <source>
        <strain evidence="3 4">ICMP2807</strain>
    </source>
</reference>
<proteinExistence type="predicted"/>
<protein>
    <submittedName>
        <fullName evidence="3">Gluconolactonase</fullName>
    </submittedName>
</protein>
<feature type="domain" description="SMP-30/Gluconolactonase/LRE-like region" evidence="2">
    <location>
        <begin position="37"/>
        <end position="263"/>
    </location>
</feature>
<dbReference type="RefSeq" id="WP_046153861.1">
    <property type="nucleotide sequence ID" value="NZ_CADFGU010000004.1"/>
</dbReference>
<dbReference type="Proteomes" id="UP000033618">
    <property type="component" value="Unassembled WGS sequence"/>
</dbReference>
<evidence type="ECO:0000259" key="2">
    <source>
        <dbReference type="Pfam" id="PF08450"/>
    </source>
</evidence>
<dbReference type="InterPro" id="IPR051262">
    <property type="entry name" value="SMP-30/CGR1_Lactonase"/>
</dbReference>
<dbReference type="Gene3D" id="2.120.10.30">
    <property type="entry name" value="TolB, C-terminal domain"/>
    <property type="match status" value="1"/>
</dbReference>
<keyword evidence="1" id="KW-0378">Hydrolase</keyword>
<dbReference type="PANTHER" id="PTHR47572:SF4">
    <property type="entry name" value="LACTONASE DRP35"/>
    <property type="match status" value="1"/>
</dbReference>
<dbReference type="STRING" id="28092.WM40_20925"/>
<keyword evidence="4" id="KW-1185">Reference proteome</keyword>
<comment type="caution">
    <text evidence="3">The sequence shown here is derived from an EMBL/GenBank/DDBJ whole genome shotgun (WGS) entry which is preliminary data.</text>
</comment>
<dbReference type="EMBL" id="LAQU01000030">
    <property type="protein sequence ID" value="KKB61862.1"/>
    <property type="molecule type" value="Genomic_DNA"/>
</dbReference>
<evidence type="ECO:0000256" key="1">
    <source>
        <dbReference type="ARBA" id="ARBA00022801"/>
    </source>
</evidence>
<gene>
    <name evidence="3" type="ORF">WM40_20925</name>
</gene>
<dbReference type="Pfam" id="PF08450">
    <property type="entry name" value="SGL"/>
    <property type="match status" value="1"/>
</dbReference>
<dbReference type="SUPFAM" id="SSF63829">
    <property type="entry name" value="Calcium-dependent phosphotriesterase"/>
    <property type="match status" value="1"/>
</dbReference>
<dbReference type="PATRIC" id="fig|28092.6.peg.4926"/>
<dbReference type="AlphaFoldDB" id="A0A0F5JX65"/>
<dbReference type="GO" id="GO:0016787">
    <property type="term" value="F:hydrolase activity"/>
    <property type="evidence" value="ECO:0007669"/>
    <property type="project" value="UniProtKB-KW"/>
</dbReference>
<dbReference type="InterPro" id="IPR013658">
    <property type="entry name" value="SGL"/>
</dbReference>